<keyword evidence="4 8" id="KW-0812">Transmembrane</keyword>
<evidence type="ECO:0000256" key="3">
    <source>
        <dbReference type="ARBA" id="ARBA00022452"/>
    </source>
</evidence>
<dbReference type="Gene3D" id="2.40.170.20">
    <property type="entry name" value="TonB-dependent receptor, beta-barrel domain"/>
    <property type="match status" value="1"/>
</dbReference>
<evidence type="ECO:0000256" key="7">
    <source>
        <dbReference type="ARBA" id="ARBA00023237"/>
    </source>
</evidence>
<dbReference type="Gene3D" id="2.170.130.10">
    <property type="entry name" value="TonB-dependent receptor, plug domain"/>
    <property type="match status" value="1"/>
</dbReference>
<dbReference type="InterPro" id="IPR008969">
    <property type="entry name" value="CarboxyPept-like_regulatory"/>
</dbReference>
<proteinExistence type="inferred from homology"/>
<dbReference type="InterPro" id="IPR037066">
    <property type="entry name" value="Plug_dom_sf"/>
</dbReference>
<comment type="subcellular location">
    <subcellularLocation>
        <location evidence="1 8">Cell outer membrane</location>
        <topology evidence="1 8">Multi-pass membrane protein</topology>
    </subcellularLocation>
</comment>
<dbReference type="InterPro" id="IPR039426">
    <property type="entry name" value="TonB-dep_rcpt-like"/>
</dbReference>
<keyword evidence="3 8" id="KW-1134">Transmembrane beta strand</keyword>
<evidence type="ECO:0000256" key="1">
    <source>
        <dbReference type="ARBA" id="ARBA00004571"/>
    </source>
</evidence>
<feature type="chain" id="PRO_5042172247" description="Ferric aerobactin receptor" evidence="10">
    <location>
        <begin position="28"/>
        <end position="803"/>
    </location>
</feature>
<dbReference type="SUPFAM" id="SSF49464">
    <property type="entry name" value="Carboxypeptidase regulatory domain-like"/>
    <property type="match status" value="1"/>
</dbReference>
<evidence type="ECO:0000256" key="10">
    <source>
        <dbReference type="SAM" id="SignalP"/>
    </source>
</evidence>
<dbReference type="GO" id="GO:0009279">
    <property type="term" value="C:cell outer membrane"/>
    <property type="evidence" value="ECO:0007669"/>
    <property type="project" value="UniProtKB-SubCell"/>
</dbReference>
<dbReference type="Pfam" id="PF13715">
    <property type="entry name" value="CarbopepD_reg_2"/>
    <property type="match status" value="1"/>
</dbReference>
<comment type="similarity">
    <text evidence="8 9">Belongs to the TonB-dependent receptor family.</text>
</comment>
<dbReference type="Proteomes" id="UP001185092">
    <property type="component" value="Unassembled WGS sequence"/>
</dbReference>
<keyword evidence="6 8" id="KW-0472">Membrane</keyword>
<comment type="caution">
    <text evidence="13">The sequence shown here is derived from an EMBL/GenBank/DDBJ whole genome shotgun (WGS) entry which is preliminary data.</text>
</comment>
<keyword evidence="10" id="KW-0732">Signal</keyword>
<evidence type="ECO:0000256" key="2">
    <source>
        <dbReference type="ARBA" id="ARBA00022448"/>
    </source>
</evidence>
<keyword evidence="14" id="KW-1185">Reference proteome</keyword>
<dbReference type="Pfam" id="PF07715">
    <property type="entry name" value="Plug"/>
    <property type="match status" value="1"/>
</dbReference>
<evidence type="ECO:0000259" key="12">
    <source>
        <dbReference type="Pfam" id="PF07715"/>
    </source>
</evidence>
<dbReference type="PANTHER" id="PTHR30069:SF57">
    <property type="entry name" value="TONB-DEPENDENT RECEPTOR"/>
    <property type="match status" value="1"/>
</dbReference>
<dbReference type="Gene3D" id="2.60.40.1120">
    <property type="entry name" value="Carboxypeptidase-like, regulatory domain"/>
    <property type="match status" value="1"/>
</dbReference>
<evidence type="ECO:0000259" key="11">
    <source>
        <dbReference type="Pfam" id="PF00593"/>
    </source>
</evidence>
<keyword evidence="2 8" id="KW-0813">Transport</keyword>
<evidence type="ECO:0000313" key="13">
    <source>
        <dbReference type="EMBL" id="MDR6238123.1"/>
    </source>
</evidence>
<evidence type="ECO:0000256" key="9">
    <source>
        <dbReference type="RuleBase" id="RU003357"/>
    </source>
</evidence>
<gene>
    <name evidence="13" type="ORF">HNQ88_001099</name>
</gene>
<organism evidence="13 14">
    <name type="scientific">Aureibacter tunicatorum</name>
    <dbReference type="NCBI Taxonomy" id="866807"/>
    <lineage>
        <taxon>Bacteria</taxon>
        <taxon>Pseudomonadati</taxon>
        <taxon>Bacteroidota</taxon>
        <taxon>Cytophagia</taxon>
        <taxon>Cytophagales</taxon>
        <taxon>Persicobacteraceae</taxon>
        <taxon>Aureibacter</taxon>
    </lineage>
</organism>
<dbReference type="InterPro" id="IPR036942">
    <property type="entry name" value="Beta-barrel_TonB_sf"/>
</dbReference>
<dbReference type="InterPro" id="IPR012910">
    <property type="entry name" value="Plug_dom"/>
</dbReference>
<dbReference type="SUPFAM" id="SSF56935">
    <property type="entry name" value="Porins"/>
    <property type="match status" value="1"/>
</dbReference>
<name>A0AAE4BRP0_9BACT</name>
<evidence type="ECO:0000313" key="14">
    <source>
        <dbReference type="Proteomes" id="UP001185092"/>
    </source>
</evidence>
<feature type="domain" description="TonB-dependent receptor plug" evidence="12">
    <location>
        <begin position="130"/>
        <end position="232"/>
    </location>
</feature>
<reference evidence="13" key="1">
    <citation type="submission" date="2023-07" db="EMBL/GenBank/DDBJ databases">
        <title>Genomic Encyclopedia of Type Strains, Phase IV (KMG-IV): sequencing the most valuable type-strain genomes for metagenomic binning, comparative biology and taxonomic classification.</title>
        <authorList>
            <person name="Goeker M."/>
        </authorList>
    </citation>
    <scope>NUCLEOTIDE SEQUENCE</scope>
    <source>
        <strain evidence="13">DSM 26174</strain>
    </source>
</reference>
<evidence type="ECO:0000256" key="6">
    <source>
        <dbReference type="ARBA" id="ARBA00023136"/>
    </source>
</evidence>
<keyword evidence="7 8" id="KW-0998">Cell outer membrane</keyword>
<dbReference type="EMBL" id="JAVDQD010000001">
    <property type="protein sequence ID" value="MDR6238123.1"/>
    <property type="molecule type" value="Genomic_DNA"/>
</dbReference>
<dbReference type="AlphaFoldDB" id="A0AAE4BRP0"/>
<evidence type="ECO:0000256" key="4">
    <source>
        <dbReference type="ARBA" id="ARBA00022692"/>
    </source>
</evidence>
<evidence type="ECO:0008006" key="15">
    <source>
        <dbReference type="Google" id="ProtNLM"/>
    </source>
</evidence>
<sequence length="803" mass="90932">MNTIKSYLQTKKVFLLFMCLFAINAIAQEKGVIKGKVVNKLNNEPIPFANVAILGTSLGSITDEKGLFIIDNLKPDLYNVQASSIGFLPQTRYEIRVTNARATVVNFELGESELKLDEVEVTASPFDKTEESPLSLRSIGSDEVRRMPGGNRDISKVIQSLPGVSTTVSFRNDIIIRGGAPSENKYYLDGIEIPVINHFQTQGASGGPVGMINVDFIDKVDFYSGAFPANRGNTLSSVFEFIQTDGNEDHFALNAVVGATDVGLTVQGPISDKTTYLFSARRSYLQFLFKALDLPFLPTYNDAQFKLKHKFDDKNQLTILGIGAIDNFELNTDANETREQRYTLNNLPVNEQWNYTVGAKYQHFRKDGFYTFVLSRSQLCNMAYKYKDNDSSSEDNKLLDYDSYEIGTKFRAEDYRKIGNYQLSYGINYEYAQFYTNNMSMTPTSGGPVTSIYESDLDLNLYGGYFQISNSYLDNKLTLSLGARLDGNDYSSYMSNPLDQFSPRVSASYQLNPRWAVNFNTGIYYQLPPFTTMGFRNNQQELVNVDNGLQYIRSKQIVGGFEYLANEYGRFTVEGFFKHYDQYPFLLRDSLNLANLGGDFGVIGNDEANSSGKGRSYGVEFMYQQRLWKGFYGIATYTWVRSEFTDKNGAFVPSSWDSRHLISLSGGKKFKRNWELGMRWRFNAGNPYTPYDVEATVNKANWDISGRSVPDYDQLNTQRLDASHSLDVRIDKKYYFDKWSLNIYFDIQNFYGYETQLQPVIDVQRDAAGVPITDPNNPSAYLYDFLDTSSGTTIPSVGIIIEL</sequence>
<dbReference type="PROSITE" id="PS52016">
    <property type="entry name" value="TONB_DEPENDENT_REC_3"/>
    <property type="match status" value="1"/>
</dbReference>
<feature type="signal peptide" evidence="10">
    <location>
        <begin position="1"/>
        <end position="27"/>
    </location>
</feature>
<protein>
    <recommendedName>
        <fullName evidence="15">Ferric aerobactin receptor</fullName>
    </recommendedName>
</protein>
<evidence type="ECO:0000256" key="5">
    <source>
        <dbReference type="ARBA" id="ARBA00023077"/>
    </source>
</evidence>
<dbReference type="InterPro" id="IPR000531">
    <property type="entry name" value="Beta-barrel_TonB"/>
</dbReference>
<dbReference type="GO" id="GO:0015344">
    <property type="term" value="F:siderophore uptake transmembrane transporter activity"/>
    <property type="evidence" value="ECO:0007669"/>
    <property type="project" value="TreeGrafter"/>
</dbReference>
<dbReference type="GO" id="GO:0044718">
    <property type="term" value="P:siderophore transmembrane transport"/>
    <property type="evidence" value="ECO:0007669"/>
    <property type="project" value="TreeGrafter"/>
</dbReference>
<dbReference type="Pfam" id="PF00593">
    <property type="entry name" value="TonB_dep_Rec_b-barrel"/>
    <property type="match status" value="1"/>
</dbReference>
<accession>A0AAE4BRP0</accession>
<keyword evidence="5 9" id="KW-0798">TonB box</keyword>
<dbReference type="PANTHER" id="PTHR30069">
    <property type="entry name" value="TONB-DEPENDENT OUTER MEMBRANE RECEPTOR"/>
    <property type="match status" value="1"/>
</dbReference>
<feature type="domain" description="TonB-dependent receptor-like beta-barrel" evidence="11">
    <location>
        <begin position="328"/>
        <end position="746"/>
    </location>
</feature>
<evidence type="ECO:0000256" key="8">
    <source>
        <dbReference type="PROSITE-ProRule" id="PRU01360"/>
    </source>
</evidence>
<dbReference type="RefSeq" id="WP_309937591.1">
    <property type="nucleotide sequence ID" value="NZ_AP025305.1"/>
</dbReference>